<sequence>MDEDGFVMLSALQHFIFCPRQCALIHVEQTFEDNLFTVRGHQIHQRVDEPTSEVLEDGLRVERKLSLRSLKHKLYGTADAVEFSEDHPPYPIEYKSGPKKSKLADEIQLAAQAICLEEMFGQQIMLGAIFHHASRRRREVRITEQLKQQVLETAEQVRSLFTTSQLPQAVHDRRCQDCSLREICLPEITDPSQKKYQWHKIFEIDLSSESSAEE</sequence>
<organism evidence="15 16">
    <name type="scientific">Limnothrix redekei LRLZ20PSL1</name>
    <dbReference type="NCBI Taxonomy" id="3112953"/>
    <lineage>
        <taxon>Bacteria</taxon>
        <taxon>Bacillati</taxon>
        <taxon>Cyanobacteriota</taxon>
        <taxon>Cyanophyceae</taxon>
        <taxon>Pseudanabaenales</taxon>
        <taxon>Pseudanabaenaceae</taxon>
        <taxon>Limnothrix</taxon>
    </lineage>
</organism>
<dbReference type="InterPro" id="IPR013343">
    <property type="entry name" value="CRISPR-assoc_prot_Cas4"/>
</dbReference>
<dbReference type="RefSeq" id="WP_393011128.1">
    <property type="nucleotide sequence ID" value="NZ_JAZAQF010000028.1"/>
</dbReference>
<evidence type="ECO:0000256" key="8">
    <source>
        <dbReference type="ARBA" id="ARBA00022839"/>
    </source>
</evidence>
<keyword evidence="8 13" id="KW-0269">Exonuclease</keyword>
<feature type="domain" description="DUF83" evidence="14">
    <location>
        <begin position="10"/>
        <end position="185"/>
    </location>
</feature>
<evidence type="ECO:0000256" key="13">
    <source>
        <dbReference type="RuleBase" id="RU365022"/>
    </source>
</evidence>
<dbReference type="EC" id="3.1.12.1" evidence="3 13"/>
<evidence type="ECO:0000256" key="3">
    <source>
        <dbReference type="ARBA" id="ARBA00012768"/>
    </source>
</evidence>
<reference evidence="16" key="1">
    <citation type="journal article" date="2024" name="Algal Res.">
        <title>Biochemical, toxicological and genomic investigation of a high-biomass producing Limnothrix strain isolated from Italian shallow drinking water reservoir.</title>
        <authorList>
            <person name="Simonazzi M."/>
            <person name="Shishido T.K."/>
            <person name="Delbaje E."/>
            <person name="Wahlsten M."/>
            <person name="Fewer D.P."/>
            <person name="Sivonen K."/>
            <person name="Pezzolesi L."/>
            <person name="Pistocchi R."/>
        </authorList>
    </citation>
    <scope>NUCLEOTIDE SEQUENCE [LARGE SCALE GENOMIC DNA]</scope>
    <source>
        <strain evidence="16">LRLZ20PSL1</strain>
    </source>
</reference>
<evidence type="ECO:0000256" key="7">
    <source>
        <dbReference type="ARBA" id="ARBA00022801"/>
    </source>
</evidence>
<dbReference type="Gene3D" id="3.90.320.10">
    <property type="match status" value="1"/>
</dbReference>
<dbReference type="Pfam" id="PF01930">
    <property type="entry name" value="Cas_Cas4"/>
    <property type="match status" value="1"/>
</dbReference>
<keyword evidence="16" id="KW-1185">Reference proteome</keyword>
<evidence type="ECO:0000256" key="10">
    <source>
        <dbReference type="ARBA" id="ARBA00023014"/>
    </source>
</evidence>
<evidence type="ECO:0000256" key="9">
    <source>
        <dbReference type="ARBA" id="ARBA00023004"/>
    </source>
</evidence>
<dbReference type="NCBIfam" id="TIGR00372">
    <property type="entry name" value="cas4"/>
    <property type="match status" value="1"/>
</dbReference>
<keyword evidence="12 13" id="KW-0464">Manganese</keyword>
<comment type="function">
    <text evidence="13">CRISPR (clustered regularly interspaced short palindromic repeat) is an adaptive immune system that provides protection against mobile genetic elements (viruses, transposable elements and conjugative plasmids). CRISPR clusters contain sequences complementary to antecedent mobile elements and target invading nucleic acids. CRISPR clusters are transcribed and processed into CRISPR RNA (crRNA).</text>
</comment>
<accession>A0ABW7C7C0</accession>
<evidence type="ECO:0000256" key="4">
    <source>
        <dbReference type="ARBA" id="ARBA00020049"/>
    </source>
</evidence>
<keyword evidence="10 13" id="KW-0411">Iron-sulfur</keyword>
<dbReference type="PANTHER" id="PTHR36531:SF6">
    <property type="entry name" value="DNA REPLICATION ATP-DEPENDENT HELICASE_NUCLEASE DNA2"/>
    <property type="match status" value="1"/>
</dbReference>
<dbReference type="InterPro" id="IPR022765">
    <property type="entry name" value="Dna2/Cas4_DUF83"/>
</dbReference>
<evidence type="ECO:0000256" key="6">
    <source>
        <dbReference type="ARBA" id="ARBA00022723"/>
    </source>
</evidence>
<comment type="cofactor">
    <cofactor evidence="13">
        <name>Mg(2+)</name>
        <dbReference type="ChEBI" id="CHEBI:18420"/>
    </cofactor>
    <cofactor evidence="13">
        <name>Mn(2+)</name>
        <dbReference type="ChEBI" id="CHEBI:29035"/>
    </cofactor>
    <text evidence="13">Mg(2+) or Mn(2+) required for ssDNA cleavage activity.</text>
</comment>
<comment type="caution">
    <text evidence="15">The sequence shown here is derived from an EMBL/GenBank/DDBJ whole genome shotgun (WGS) entry which is preliminary data.</text>
</comment>
<evidence type="ECO:0000256" key="2">
    <source>
        <dbReference type="ARBA" id="ARBA00009189"/>
    </source>
</evidence>
<evidence type="ECO:0000256" key="5">
    <source>
        <dbReference type="ARBA" id="ARBA00022722"/>
    </source>
</evidence>
<keyword evidence="9 13" id="KW-0408">Iron</keyword>
<name>A0ABW7C7C0_9CYAN</name>
<dbReference type="Proteomes" id="UP001604335">
    <property type="component" value="Unassembled WGS sequence"/>
</dbReference>
<evidence type="ECO:0000256" key="11">
    <source>
        <dbReference type="ARBA" id="ARBA00023118"/>
    </source>
</evidence>
<gene>
    <name evidence="15" type="primary">cas4</name>
    <name evidence="15" type="ORF">VPK24_05465</name>
</gene>
<evidence type="ECO:0000256" key="1">
    <source>
        <dbReference type="ARBA" id="ARBA00001966"/>
    </source>
</evidence>
<dbReference type="PANTHER" id="PTHR36531">
    <property type="entry name" value="CRISPR-ASSOCIATED EXONUCLEASE CAS4"/>
    <property type="match status" value="1"/>
</dbReference>
<evidence type="ECO:0000256" key="12">
    <source>
        <dbReference type="ARBA" id="ARBA00023211"/>
    </source>
</evidence>
<keyword evidence="7 13" id="KW-0378">Hydrolase</keyword>
<dbReference type="InterPro" id="IPR011604">
    <property type="entry name" value="PDDEXK-like_dom_sf"/>
</dbReference>
<dbReference type="InterPro" id="IPR051827">
    <property type="entry name" value="Cas4_exonuclease"/>
</dbReference>
<evidence type="ECO:0000313" key="15">
    <source>
        <dbReference type="EMBL" id="MFG3817076.1"/>
    </source>
</evidence>
<comment type="similarity">
    <text evidence="2 13">Belongs to the CRISPR-associated exonuclease Cas4 family.</text>
</comment>
<comment type="cofactor">
    <cofactor evidence="1">
        <name>[4Fe-4S] cluster</name>
        <dbReference type="ChEBI" id="CHEBI:49883"/>
    </cofactor>
</comment>
<protein>
    <recommendedName>
        <fullName evidence="4 13">CRISPR-associated exonuclease Cas4</fullName>
        <ecNumber evidence="3 13">3.1.12.1</ecNumber>
    </recommendedName>
</protein>
<keyword evidence="5 13" id="KW-0540">Nuclease</keyword>
<comment type="cofactor">
    <cofactor evidence="13">
        <name>iron-sulfur cluster</name>
        <dbReference type="ChEBI" id="CHEBI:30408"/>
    </cofactor>
</comment>
<dbReference type="EMBL" id="JAZAQF010000028">
    <property type="protein sequence ID" value="MFG3817076.1"/>
    <property type="molecule type" value="Genomic_DNA"/>
</dbReference>
<proteinExistence type="inferred from homology"/>
<keyword evidence="11 13" id="KW-0051">Antiviral defense</keyword>
<evidence type="ECO:0000259" key="14">
    <source>
        <dbReference type="Pfam" id="PF01930"/>
    </source>
</evidence>
<keyword evidence="6 13" id="KW-0479">Metal-binding</keyword>
<evidence type="ECO:0000313" key="16">
    <source>
        <dbReference type="Proteomes" id="UP001604335"/>
    </source>
</evidence>